<sequence>MNLPRSSTATKTATIARALVFLGTLSGTALALAAQAAGTVVNLSGPLLAKKADGTVKVLSVKSAVEEGDTLIAEKDTYARIRFADNSEITLRPGTQLKIDSFSFDEDKPEKDSAAFNLVKGGLRAVTGTLGKRSKERFGMNTPTATIGIRGTIFIAEYVPPQPGQPEVASYAFASMAALDRPYADGHTVTDAPWAVAPLEMLPPLQLAQAGGPAPGIAGGRPPGLYVQVLDGMINLSNQGGSQNFLSGQFGYSANRTMPPIILPNNPGMQFTPPPVFNSSIAPQASGNAASGNGGEVDCEVR</sequence>
<gene>
    <name evidence="4" type="ORF">RY831_05475</name>
</gene>
<proteinExistence type="predicted"/>
<organism evidence="4 5">
    <name type="scientific">Noviherbaspirillum album</name>
    <dbReference type="NCBI Taxonomy" id="3080276"/>
    <lineage>
        <taxon>Bacteria</taxon>
        <taxon>Pseudomonadati</taxon>
        <taxon>Pseudomonadota</taxon>
        <taxon>Betaproteobacteria</taxon>
        <taxon>Burkholderiales</taxon>
        <taxon>Oxalobacteraceae</taxon>
        <taxon>Noviherbaspirillum</taxon>
    </lineage>
</organism>
<dbReference type="PANTHER" id="PTHR38731:SF1">
    <property type="entry name" value="FECR PROTEIN DOMAIN-CONTAINING PROTEIN"/>
    <property type="match status" value="1"/>
</dbReference>
<feature type="region of interest" description="Disordered" evidence="1">
    <location>
        <begin position="279"/>
        <end position="302"/>
    </location>
</feature>
<feature type="signal peptide" evidence="2">
    <location>
        <begin position="1"/>
        <end position="31"/>
    </location>
</feature>
<evidence type="ECO:0000313" key="5">
    <source>
        <dbReference type="Proteomes" id="UP001352263"/>
    </source>
</evidence>
<reference evidence="4 5" key="1">
    <citation type="submission" date="2023-10" db="EMBL/GenBank/DDBJ databases">
        <title>Noviherbaspirillum sp. CPCC 100848 genome assembly.</title>
        <authorList>
            <person name="Li X.Y."/>
            <person name="Fang X.M."/>
        </authorList>
    </citation>
    <scope>NUCLEOTIDE SEQUENCE [LARGE SCALE GENOMIC DNA]</scope>
    <source>
        <strain evidence="4 5">CPCC 100848</strain>
    </source>
</reference>
<dbReference type="InterPro" id="IPR006860">
    <property type="entry name" value="FecR"/>
</dbReference>
<feature type="chain" id="PRO_5046197559" evidence="2">
    <location>
        <begin position="32"/>
        <end position="302"/>
    </location>
</feature>
<comment type="caution">
    <text evidence="4">The sequence shown here is derived from an EMBL/GenBank/DDBJ whole genome shotgun (WGS) entry which is preliminary data.</text>
</comment>
<dbReference type="Proteomes" id="UP001352263">
    <property type="component" value="Unassembled WGS sequence"/>
</dbReference>
<evidence type="ECO:0000256" key="2">
    <source>
        <dbReference type="SAM" id="SignalP"/>
    </source>
</evidence>
<evidence type="ECO:0000256" key="1">
    <source>
        <dbReference type="SAM" id="MobiDB-lite"/>
    </source>
</evidence>
<dbReference type="RefSeq" id="WP_326505320.1">
    <property type="nucleotide sequence ID" value="NZ_JAWIIV010000003.1"/>
</dbReference>
<protein>
    <submittedName>
        <fullName evidence="4">FecR family protein</fullName>
    </submittedName>
</protein>
<keyword evidence="2" id="KW-0732">Signal</keyword>
<dbReference type="Pfam" id="PF04773">
    <property type="entry name" value="FecR"/>
    <property type="match status" value="1"/>
</dbReference>
<dbReference type="PANTHER" id="PTHR38731">
    <property type="entry name" value="LIPL45-RELATED LIPOPROTEIN-RELATED"/>
    <property type="match status" value="1"/>
</dbReference>
<dbReference type="EMBL" id="JAWIIV010000003">
    <property type="protein sequence ID" value="MEC4718588.1"/>
    <property type="molecule type" value="Genomic_DNA"/>
</dbReference>
<name>A0ABU6J500_9BURK</name>
<evidence type="ECO:0000259" key="3">
    <source>
        <dbReference type="Pfam" id="PF04773"/>
    </source>
</evidence>
<evidence type="ECO:0000313" key="4">
    <source>
        <dbReference type="EMBL" id="MEC4718588.1"/>
    </source>
</evidence>
<feature type="domain" description="FecR protein" evidence="3">
    <location>
        <begin position="70"/>
        <end position="156"/>
    </location>
</feature>
<keyword evidence="5" id="KW-1185">Reference proteome</keyword>
<accession>A0ABU6J500</accession>